<dbReference type="Pfam" id="PF00356">
    <property type="entry name" value="LacI"/>
    <property type="match status" value="1"/>
</dbReference>
<evidence type="ECO:0000256" key="3">
    <source>
        <dbReference type="ARBA" id="ARBA00023163"/>
    </source>
</evidence>
<gene>
    <name evidence="5" type="ORF">VV02_02340</name>
</gene>
<sequence>MQDVARLAGVSAQTVSRVLRGHVNVSDRTRSQVMSAVEQLGYRRNHAASVLSSGRSRTIGAVMWSTVQYSGLLISHGMEQAARESGYTVSTVSVTSLAAHALESALATLIEQAVEGIVLAIPINEPDRRVADLLARVPSVSVDGAISSTTQMVMVDQELIGRLATQHLLDLGHDNVWHVSGDDKWNEASLRTAGWQRTVEAAGRTPAPLLHGDWTPQSGYEAGQLLARIPDATAVFVSSDEMAFGVMRALEDAGLRIPEDVSVVGVDDISLAPFSRPALTTVAQPLLGVGASAVRHLLAQITKEPIEETPLVPELIVRASTAPPRKPLVE</sequence>
<dbReference type="Proteomes" id="UP000066480">
    <property type="component" value="Chromosome"/>
</dbReference>
<name>A0A0K1JEF2_9MICO</name>
<evidence type="ECO:0000313" key="5">
    <source>
        <dbReference type="EMBL" id="AKU14973.1"/>
    </source>
</evidence>
<dbReference type="PANTHER" id="PTHR30146:SF109">
    <property type="entry name" value="HTH-TYPE TRANSCRIPTIONAL REGULATOR GALS"/>
    <property type="match status" value="1"/>
</dbReference>
<evidence type="ECO:0000256" key="1">
    <source>
        <dbReference type="ARBA" id="ARBA00023015"/>
    </source>
</evidence>
<dbReference type="CDD" id="cd01392">
    <property type="entry name" value="HTH_LacI"/>
    <property type="match status" value="1"/>
</dbReference>
<dbReference type="Gene3D" id="1.10.260.40">
    <property type="entry name" value="lambda repressor-like DNA-binding domains"/>
    <property type="match status" value="1"/>
</dbReference>
<dbReference type="OrthoDB" id="9785139at2"/>
<dbReference type="GO" id="GO:0003700">
    <property type="term" value="F:DNA-binding transcription factor activity"/>
    <property type="evidence" value="ECO:0007669"/>
    <property type="project" value="TreeGrafter"/>
</dbReference>
<protein>
    <submittedName>
        <fullName evidence="5">LacI family transcriptional regulator</fullName>
    </submittedName>
</protein>
<proteinExistence type="predicted"/>
<dbReference type="PATRIC" id="fig|571913.6.peg.480"/>
<dbReference type="Gene3D" id="3.40.50.2300">
    <property type="match status" value="2"/>
</dbReference>
<dbReference type="SMART" id="SM00354">
    <property type="entry name" value="HTH_LACI"/>
    <property type="match status" value="1"/>
</dbReference>
<dbReference type="GO" id="GO:0000976">
    <property type="term" value="F:transcription cis-regulatory region binding"/>
    <property type="evidence" value="ECO:0007669"/>
    <property type="project" value="TreeGrafter"/>
</dbReference>
<dbReference type="PROSITE" id="PS50932">
    <property type="entry name" value="HTH_LACI_2"/>
    <property type="match status" value="1"/>
</dbReference>
<evidence type="ECO:0000313" key="6">
    <source>
        <dbReference type="Proteomes" id="UP000066480"/>
    </source>
</evidence>
<reference evidence="5 6" key="1">
    <citation type="submission" date="2015-03" db="EMBL/GenBank/DDBJ databases">
        <title>Luteipulveratus halotolerans sp. nov., a novel actinobacterium (Dermacoccaceae) from Sarawak, Malaysia.</title>
        <authorList>
            <person name="Juboi H."/>
            <person name="Basik A."/>
            <person name="Shamsul S.S."/>
            <person name="Arnold P."/>
            <person name="Schmitt E.K."/>
            <person name="Sanglier J.-J."/>
            <person name="Yeo T."/>
        </authorList>
    </citation>
    <scope>NUCLEOTIDE SEQUENCE [LARGE SCALE GENOMIC DNA]</scope>
    <source>
        <strain evidence="5 6">MN07-A0370</strain>
    </source>
</reference>
<dbReference type="EMBL" id="CP011112">
    <property type="protein sequence ID" value="AKU14973.1"/>
    <property type="molecule type" value="Genomic_DNA"/>
</dbReference>
<evidence type="ECO:0000256" key="2">
    <source>
        <dbReference type="ARBA" id="ARBA00023125"/>
    </source>
</evidence>
<organism evidence="5 6">
    <name type="scientific">Luteipulveratus mongoliensis</name>
    <dbReference type="NCBI Taxonomy" id="571913"/>
    <lineage>
        <taxon>Bacteria</taxon>
        <taxon>Bacillati</taxon>
        <taxon>Actinomycetota</taxon>
        <taxon>Actinomycetes</taxon>
        <taxon>Micrococcales</taxon>
        <taxon>Dermacoccaceae</taxon>
        <taxon>Luteipulveratus</taxon>
    </lineage>
</organism>
<dbReference type="InterPro" id="IPR010982">
    <property type="entry name" value="Lambda_DNA-bd_dom_sf"/>
</dbReference>
<dbReference type="InterPro" id="IPR028082">
    <property type="entry name" value="Peripla_BP_I"/>
</dbReference>
<dbReference type="PROSITE" id="PS00356">
    <property type="entry name" value="HTH_LACI_1"/>
    <property type="match status" value="1"/>
</dbReference>
<dbReference type="Pfam" id="PF13377">
    <property type="entry name" value="Peripla_BP_3"/>
    <property type="match status" value="1"/>
</dbReference>
<keyword evidence="6" id="KW-1185">Reference proteome</keyword>
<dbReference type="STRING" id="571913.VV02_02340"/>
<keyword evidence="3" id="KW-0804">Transcription</keyword>
<dbReference type="KEGG" id="lmoi:VV02_02340"/>
<dbReference type="AlphaFoldDB" id="A0A0K1JEF2"/>
<dbReference type="PANTHER" id="PTHR30146">
    <property type="entry name" value="LACI-RELATED TRANSCRIPTIONAL REPRESSOR"/>
    <property type="match status" value="1"/>
</dbReference>
<keyword evidence="2" id="KW-0238">DNA-binding</keyword>
<dbReference type="InterPro" id="IPR000843">
    <property type="entry name" value="HTH_LacI"/>
</dbReference>
<keyword evidence="1" id="KW-0805">Transcription regulation</keyword>
<feature type="domain" description="HTH lacI-type" evidence="4">
    <location>
        <begin position="1"/>
        <end position="53"/>
    </location>
</feature>
<dbReference type="InterPro" id="IPR046335">
    <property type="entry name" value="LacI/GalR-like_sensor"/>
</dbReference>
<accession>A0A0K1JEF2</accession>
<evidence type="ECO:0000259" key="4">
    <source>
        <dbReference type="PROSITE" id="PS50932"/>
    </source>
</evidence>
<dbReference type="SUPFAM" id="SSF47413">
    <property type="entry name" value="lambda repressor-like DNA-binding domains"/>
    <property type="match status" value="1"/>
</dbReference>
<dbReference type="SUPFAM" id="SSF53822">
    <property type="entry name" value="Periplasmic binding protein-like I"/>
    <property type="match status" value="1"/>
</dbReference>
<dbReference type="CDD" id="cd01574">
    <property type="entry name" value="PBP1_LacI"/>
    <property type="match status" value="1"/>
</dbReference>